<dbReference type="EMBL" id="JAMPKM010000008">
    <property type="protein sequence ID" value="MEP0818322.1"/>
    <property type="molecule type" value="Genomic_DNA"/>
</dbReference>
<evidence type="ECO:0000313" key="3">
    <source>
        <dbReference type="Proteomes" id="UP001464891"/>
    </source>
</evidence>
<dbReference type="InterPro" id="IPR019533">
    <property type="entry name" value="Peptidase_S26"/>
</dbReference>
<protein>
    <submittedName>
        <fullName evidence="2">S26 family signal peptidase</fullName>
    </submittedName>
</protein>
<proteinExistence type="predicted"/>
<reference evidence="2 3" key="1">
    <citation type="submission" date="2022-04" db="EMBL/GenBank/DDBJ databases">
        <title>Positive selection, recombination, and allopatry shape intraspecific diversity of widespread and dominant cyanobacteria.</title>
        <authorList>
            <person name="Wei J."/>
            <person name="Shu W."/>
            <person name="Hu C."/>
        </authorList>
    </citation>
    <scope>NUCLEOTIDE SEQUENCE [LARGE SCALE GENOMIC DNA]</scope>
    <source>
        <strain evidence="2 3">GB2-A4</strain>
    </source>
</reference>
<accession>A0ABV0J972</accession>
<gene>
    <name evidence="2" type="ORF">NC998_14575</name>
</gene>
<comment type="caution">
    <text evidence="2">The sequence shown here is derived from an EMBL/GenBank/DDBJ whole genome shotgun (WGS) entry which is preliminary data.</text>
</comment>
<name>A0ABV0J972_9CYAN</name>
<dbReference type="SUPFAM" id="SSF51306">
    <property type="entry name" value="LexA/Signal peptidase"/>
    <property type="match status" value="1"/>
</dbReference>
<evidence type="ECO:0000259" key="1">
    <source>
        <dbReference type="Pfam" id="PF10502"/>
    </source>
</evidence>
<dbReference type="Proteomes" id="UP001464891">
    <property type="component" value="Unassembled WGS sequence"/>
</dbReference>
<dbReference type="Pfam" id="PF10502">
    <property type="entry name" value="Peptidase_S26"/>
    <property type="match status" value="1"/>
</dbReference>
<feature type="domain" description="Peptidase S26" evidence="1">
    <location>
        <begin position="2"/>
        <end position="38"/>
    </location>
</feature>
<keyword evidence="3" id="KW-1185">Reference proteome</keyword>
<dbReference type="RefSeq" id="WP_190441731.1">
    <property type="nucleotide sequence ID" value="NZ_JAMPKM010000008.1"/>
</dbReference>
<sequence>MIKRVVDLPGDVVQIRDGETLIKGKIIAEPCIKEATYNYGPVTVSQRH</sequence>
<dbReference type="Gene3D" id="2.10.109.10">
    <property type="entry name" value="Umud Fragment, subunit A"/>
    <property type="match status" value="1"/>
</dbReference>
<evidence type="ECO:0000313" key="2">
    <source>
        <dbReference type="EMBL" id="MEP0818322.1"/>
    </source>
</evidence>
<organism evidence="2 3">
    <name type="scientific">Trichocoleus desertorum GB2-A4</name>
    <dbReference type="NCBI Taxonomy" id="2933944"/>
    <lineage>
        <taxon>Bacteria</taxon>
        <taxon>Bacillati</taxon>
        <taxon>Cyanobacteriota</taxon>
        <taxon>Cyanophyceae</taxon>
        <taxon>Leptolyngbyales</taxon>
        <taxon>Trichocoleusaceae</taxon>
        <taxon>Trichocoleus</taxon>
    </lineage>
</organism>
<dbReference type="InterPro" id="IPR036286">
    <property type="entry name" value="LexA/Signal_pep-like_sf"/>
</dbReference>